<dbReference type="SUPFAM" id="SSF57603">
    <property type="entry name" value="FnI-like domain"/>
    <property type="match status" value="1"/>
</dbReference>
<dbReference type="InterPro" id="IPR001007">
    <property type="entry name" value="VWF_dom"/>
</dbReference>
<organism evidence="2 3">
    <name type="scientific">Stichopus japonicus</name>
    <name type="common">Sea cucumber</name>
    <dbReference type="NCBI Taxonomy" id="307972"/>
    <lineage>
        <taxon>Eukaryota</taxon>
        <taxon>Metazoa</taxon>
        <taxon>Echinodermata</taxon>
        <taxon>Eleutherozoa</taxon>
        <taxon>Echinozoa</taxon>
        <taxon>Holothuroidea</taxon>
        <taxon>Aspidochirotacea</taxon>
        <taxon>Aspidochirotida</taxon>
        <taxon>Stichopodidae</taxon>
        <taxon>Apostichopus</taxon>
    </lineage>
</organism>
<dbReference type="Proteomes" id="UP000230750">
    <property type="component" value="Unassembled WGS sequence"/>
</dbReference>
<gene>
    <name evidence="2" type="ORF">BSL78_20955</name>
</gene>
<dbReference type="AlphaFoldDB" id="A0A2G8K2I1"/>
<sequence length="301" mass="33774">MCWLAHFFLTCPKICPIQSKALPRAFSEQYSKYIRENNFMKKKEALSDRNPCSFRGTILLHKQAKKLDPCTDCVCFNGTTTCNIESCPAELGCESSKVIIIPEECCPQCPYKMLVADTHILLDESINFTIGDTAKIKFGLDIEVDRKLTSRTVRGENLWKLGAWMSPNEDGSGPKFSHNENVFTELDAAKEYSKPDYPPWDWQKLRHTLMFSGGTCDDFKYFCVEFGEADDPLPTYDLPFTMGPLYDEHERLVDCKPLGTCAGVNACVTEDVDCVGDVDDVDDVDGVDDVGDVEDVDDTTS</sequence>
<accession>A0A2G8K2I1</accession>
<keyword evidence="2" id="KW-0176">Collagen</keyword>
<comment type="caution">
    <text evidence="2">The sequence shown here is derived from an EMBL/GenBank/DDBJ whole genome shotgun (WGS) entry which is preliminary data.</text>
</comment>
<keyword evidence="3" id="KW-1185">Reference proteome</keyword>
<evidence type="ECO:0000313" key="3">
    <source>
        <dbReference type="Proteomes" id="UP000230750"/>
    </source>
</evidence>
<dbReference type="GO" id="GO:0005581">
    <property type="term" value="C:collagen trimer"/>
    <property type="evidence" value="ECO:0007669"/>
    <property type="project" value="UniProtKB-KW"/>
</dbReference>
<dbReference type="PROSITE" id="PS50184">
    <property type="entry name" value="VWFC_2"/>
    <property type="match status" value="1"/>
</dbReference>
<evidence type="ECO:0000259" key="1">
    <source>
        <dbReference type="PROSITE" id="PS50184"/>
    </source>
</evidence>
<dbReference type="OrthoDB" id="9829321at2759"/>
<reference evidence="2 3" key="1">
    <citation type="journal article" date="2017" name="PLoS Biol.">
        <title>The sea cucumber genome provides insights into morphological evolution and visceral regeneration.</title>
        <authorList>
            <person name="Zhang X."/>
            <person name="Sun L."/>
            <person name="Yuan J."/>
            <person name="Sun Y."/>
            <person name="Gao Y."/>
            <person name="Zhang L."/>
            <person name="Li S."/>
            <person name="Dai H."/>
            <person name="Hamel J.F."/>
            <person name="Liu C."/>
            <person name="Yu Y."/>
            <person name="Liu S."/>
            <person name="Lin W."/>
            <person name="Guo K."/>
            <person name="Jin S."/>
            <person name="Xu P."/>
            <person name="Storey K.B."/>
            <person name="Huan P."/>
            <person name="Zhang T."/>
            <person name="Zhou Y."/>
            <person name="Zhang J."/>
            <person name="Lin C."/>
            <person name="Li X."/>
            <person name="Xing L."/>
            <person name="Huo D."/>
            <person name="Sun M."/>
            <person name="Wang L."/>
            <person name="Mercier A."/>
            <person name="Li F."/>
            <person name="Yang H."/>
            <person name="Xiang J."/>
        </authorList>
    </citation>
    <scope>NUCLEOTIDE SEQUENCE [LARGE SCALE GENOMIC DNA]</scope>
    <source>
        <strain evidence="2">Shaxun</strain>
        <tissue evidence="2">Muscle</tissue>
    </source>
</reference>
<dbReference type="Gene3D" id="6.20.200.20">
    <property type="match status" value="1"/>
</dbReference>
<proteinExistence type="predicted"/>
<dbReference type="Pfam" id="PF00093">
    <property type="entry name" value="VWC"/>
    <property type="match status" value="1"/>
</dbReference>
<protein>
    <submittedName>
        <fullName evidence="2">Alpha-2 collagen</fullName>
    </submittedName>
</protein>
<name>A0A2G8K2I1_STIJA</name>
<feature type="domain" description="VWFC" evidence="1">
    <location>
        <begin position="50"/>
        <end position="110"/>
    </location>
</feature>
<evidence type="ECO:0000313" key="2">
    <source>
        <dbReference type="EMBL" id="PIK42190.1"/>
    </source>
</evidence>
<dbReference type="EMBL" id="MRZV01000953">
    <property type="protein sequence ID" value="PIK42190.1"/>
    <property type="molecule type" value="Genomic_DNA"/>
</dbReference>
<dbReference type="SMART" id="SM00214">
    <property type="entry name" value="VWC"/>
    <property type="match status" value="1"/>
</dbReference>